<feature type="chain" id="PRO_5007310856" evidence="4">
    <location>
        <begin position="20"/>
        <end position="464"/>
    </location>
</feature>
<reference evidence="5 6" key="2">
    <citation type="journal article" date="2010" name="Nucleic Acids Res.">
        <title>BeetleBase in 2010: revisions to provide comprehensive genomic information for Tribolium castaneum.</title>
        <authorList>
            <person name="Kim H.S."/>
            <person name="Murphy T."/>
            <person name="Xia J."/>
            <person name="Caragea D."/>
            <person name="Park Y."/>
            <person name="Beeman R.W."/>
            <person name="Lorenzen M.D."/>
            <person name="Butcher S."/>
            <person name="Manak J.R."/>
            <person name="Brown S.J."/>
        </authorList>
    </citation>
    <scope>GENOME REANNOTATION</scope>
    <source>
        <strain evidence="5 6">Georgia GA2</strain>
    </source>
</reference>
<evidence type="ECO:0000256" key="3">
    <source>
        <dbReference type="ARBA" id="ARBA00022737"/>
    </source>
</evidence>
<dbReference type="HOGENOM" id="CLU_472024_0_0_1"/>
<evidence type="ECO:0000256" key="4">
    <source>
        <dbReference type="SAM" id="SignalP"/>
    </source>
</evidence>
<gene>
    <name evidence="5" type="primary">AUGUSTUS-3.0.2_11837</name>
    <name evidence="5" type="ORF">TcasGA2_TC011837</name>
</gene>
<proteinExistence type="predicted"/>
<dbReference type="InterPro" id="IPR001611">
    <property type="entry name" value="Leu-rich_rpt"/>
</dbReference>
<dbReference type="Gene3D" id="3.80.10.10">
    <property type="entry name" value="Ribonuclease Inhibitor"/>
    <property type="match status" value="2"/>
</dbReference>
<evidence type="ECO:0000313" key="5">
    <source>
        <dbReference type="EMBL" id="EFA09704.2"/>
    </source>
</evidence>
<dbReference type="KEGG" id="tca:103314309"/>
<name>D6WZH0_TRICA</name>
<dbReference type="SMART" id="SM00369">
    <property type="entry name" value="LRR_TYP"/>
    <property type="match status" value="11"/>
</dbReference>
<dbReference type="InterPro" id="IPR032675">
    <property type="entry name" value="LRR_dom_sf"/>
</dbReference>
<dbReference type="AlphaFoldDB" id="D6WZH0"/>
<dbReference type="Pfam" id="PF13855">
    <property type="entry name" value="LRR_8"/>
    <property type="match status" value="2"/>
</dbReference>
<dbReference type="PANTHER" id="PTHR24373">
    <property type="entry name" value="SLIT RELATED LEUCINE-RICH REPEAT NEURONAL PROTEIN"/>
    <property type="match status" value="1"/>
</dbReference>
<sequence>MGKWIFAMTSIIIFKVGLSLDSAKSCRKRTSPLGGEELICSNASTSLLRNNDFILSKTHWFTCENCTLNTLDGTTFNFTKNSINYLYLISSQIVTIKGHAFVKMKFLKIVNLRNNSISDLDPESFTNLTRVTQVDLSHNSLRILTNNLFSELANLDLLNLNHNTVFYIQPDAFKGLSNLRHLYLSHNRLERLEGYVFKYLPNLLLLYLEHNRIISIDSFAFANLSNLNALYLNNNSINFLTQYNFKPLNSLVDLQLRRNNLVEVQTSAFNGLTNLKHLYLGNNRLRTVKRYGFVGLDNLQNLDLIGNDLKHFDLSHVESLRKLNMLWLEQNRLTNLSIDVKLEPLNSLYSLGINDNNLTVLNYKLLYNKMPNIRDIFIYNNSWNCELLISMQQFFQELNVSLCMSFDCNPEKNKHVLEASSCDVRLKEEESDEDFDADFVAEAGTCCRFSVILVLVNLQMLVFV</sequence>
<accession>D6WZH0</accession>
<dbReference type="InterPro" id="IPR050328">
    <property type="entry name" value="Dev_Immune_Receptor"/>
</dbReference>
<protein>
    <submittedName>
        <fullName evidence="5">Insulin-like growth factor-binding protein complex acid labile subunit</fullName>
    </submittedName>
</protein>
<evidence type="ECO:0000256" key="2">
    <source>
        <dbReference type="ARBA" id="ARBA00022729"/>
    </source>
</evidence>
<dbReference type="eggNOG" id="KOG0619">
    <property type="taxonomic scope" value="Eukaryota"/>
</dbReference>
<evidence type="ECO:0000256" key="1">
    <source>
        <dbReference type="ARBA" id="ARBA00022614"/>
    </source>
</evidence>
<keyword evidence="6" id="KW-1185">Reference proteome</keyword>
<evidence type="ECO:0000313" key="6">
    <source>
        <dbReference type="Proteomes" id="UP000007266"/>
    </source>
</evidence>
<dbReference type="InParanoid" id="D6WZH0"/>
<dbReference type="EMBL" id="KQ971372">
    <property type="protein sequence ID" value="EFA09704.2"/>
    <property type="molecule type" value="Genomic_DNA"/>
</dbReference>
<keyword evidence="3" id="KW-0677">Repeat</keyword>
<dbReference type="SUPFAM" id="SSF52058">
    <property type="entry name" value="L domain-like"/>
    <property type="match status" value="1"/>
</dbReference>
<dbReference type="Pfam" id="PF00560">
    <property type="entry name" value="LRR_1"/>
    <property type="match status" value="1"/>
</dbReference>
<dbReference type="PANTHER" id="PTHR24373:SF370">
    <property type="entry name" value="FISH-LIPS, ISOFORM E"/>
    <property type="match status" value="1"/>
</dbReference>
<keyword evidence="1" id="KW-0433">Leucine-rich repeat</keyword>
<dbReference type="OrthoDB" id="676979at2759"/>
<keyword evidence="2 4" id="KW-0732">Signal</keyword>
<feature type="signal peptide" evidence="4">
    <location>
        <begin position="1"/>
        <end position="19"/>
    </location>
</feature>
<dbReference type="OMA" id="GIECSEN"/>
<dbReference type="InterPro" id="IPR003591">
    <property type="entry name" value="Leu-rich_rpt_typical-subtyp"/>
</dbReference>
<dbReference type="Proteomes" id="UP000007266">
    <property type="component" value="Linkage group 9"/>
</dbReference>
<dbReference type="PROSITE" id="PS51450">
    <property type="entry name" value="LRR"/>
    <property type="match status" value="2"/>
</dbReference>
<dbReference type="SMART" id="SM00365">
    <property type="entry name" value="LRR_SD22"/>
    <property type="match status" value="4"/>
</dbReference>
<organism evidence="5 6">
    <name type="scientific">Tribolium castaneum</name>
    <name type="common">Red flour beetle</name>
    <dbReference type="NCBI Taxonomy" id="7070"/>
    <lineage>
        <taxon>Eukaryota</taxon>
        <taxon>Metazoa</taxon>
        <taxon>Ecdysozoa</taxon>
        <taxon>Arthropoda</taxon>
        <taxon>Hexapoda</taxon>
        <taxon>Insecta</taxon>
        <taxon>Pterygota</taxon>
        <taxon>Neoptera</taxon>
        <taxon>Endopterygota</taxon>
        <taxon>Coleoptera</taxon>
        <taxon>Polyphaga</taxon>
        <taxon>Cucujiformia</taxon>
        <taxon>Tenebrionidae</taxon>
        <taxon>Tenebrionidae incertae sedis</taxon>
        <taxon>Tribolium</taxon>
    </lineage>
</organism>
<dbReference type="STRING" id="7070.D6WZH0"/>
<reference evidence="5 6" key="1">
    <citation type="journal article" date="2008" name="Nature">
        <title>The genome of the model beetle and pest Tribolium castaneum.</title>
        <authorList>
            <consortium name="Tribolium Genome Sequencing Consortium"/>
            <person name="Richards S."/>
            <person name="Gibbs R.A."/>
            <person name="Weinstock G.M."/>
            <person name="Brown S.J."/>
            <person name="Denell R."/>
            <person name="Beeman R.W."/>
            <person name="Gibbs R."/>
            <person name="Beeman R.W."/>
            <person name="Brown S.J."/>
            <person name="Bucher G."/>
            <person name="Friedrich M."/>
            <person name="Grimmelikhuijzen C.J."/>
            <person name="Klingler M."/>
            <person name="Lorenzen M."/>
            <person name="Richards S."/>
            <person name="Roth S."/>
            <person name="Schroder R."/>
            <person name="Tautz D."/>
            <person name="Zdobnov E.M."/>
            <person name="Muzny D."/>
            <person name="Gibbs R.A."/>
            <person name="Weinstock G.M."/>
            <person name="Attaway T."/>
            <person name="Bell S."/>
            <person name="Buhay C.J."/>
            <person name="Chandrabose M.N."/>
            <person name="Chavez D."/>
            <person name="Clerk-Blankenburg K.P."/>
            <person name="Cree A."/>
            <person name="Dao M."/>
            <person name="Davis C."/>
            <person name="Chacko J."/>
            <person name="Dinh H."/>
            <person name="Dugan-Rocha S."/>
            <person name="Fowler G."/>
            <person name="Garner T.T."/>
            <person name="Garnes J."/>
            <person name="Gnirke A."/>
            <person name="Hawes A."/>
            <person name="Hernandez J."/>
            <person name="Hines S."/>
            <person name="Holder M."/>
            <person name="Hume J."/>
            <person name="Jhangiani S.N."/>
            <person name="Joshi V."/>
            <person name="Khan Z.M."/>
            <person name="Jackson L."/>
            <person name="Kovar C."/>
            <person name="Kowis A."/>
            <person name="Lee S."/>
            <person name="Lewis L.R."/>
            <person name="Margolis J."/>
            <person name="Morgan M."/>
            <person name="Nazareth L.V."/>
            <person name="Nguyen N."/>
            <person name="Okwuonu G."/>
            <person name="Parker D."/>
            <person name="Richards S."/>
            <person name="Ruiz S.J."/>
            <person name="Santibanez J."/>
            <person name="Savard J."/>
            <person name="Scherer S.E."/>
            <person name="Schneider B."/>
            <person name="Sodergren E."/>
            <person name="Tautz D."/>
            <person name="Vattahil S."/>
            <person name="Villasana D."/>
            <person name="White C.S."/>
            <person name="Wright R."/>
            <person name="Park Y."/>
            <person name="Beeman R.W."/>
            <person name="Lord J."/>
            <person name="Oppert B."/>
            <person name="Lorenzen M."/>
            <person name="Brown S."/>
            <person name="Wang L."/>
            <person name="Savard J."/>
            <person name="Tautz D."/>
            <person name="Richards S."/>
            <person name="Weinstock G."/>
            <person name="Gibbs R.A."/>
            <person name="Liu Y."/>
            <person name="Worley K."/>
            <person name="Weinstock G."/>
            <person name="Elsik C.G."/>
            <person name="Reese J.T."/>
            <person name="Elhaik E."/>
            <person name="Landan G."/>
            <person name="Graur D."/>
            <person name="Arensburger P."/>
            <person name="Atkinson P."/>
            <person name="Beeman R.W."/>
            <person name="Beidler J."/>
            <person name="Brown S.J."/>
            <person name="Demuth J.P."/>
            <person name="Drury D.W."/>
            <person name="Du Y.Z."/>
            <person name="Fujiwara H."/>
            <person name="Lorenzen M."/>
            <person name="Maselli V."/>
            <person name="Osanai M."/>
            <person name="Park Y."/>
            <person name="Robertson H.M."/>
            <person name="Tu Z."/>
            <person name="Wang J.J."/>
            <person name="Wang S."/>
            <person name="Richards S."/>
            <person name="Song H."/>
            <person name="Zhang L."/>
            <person name="Sodergren E."/>
            <person name="Werner D."/>
            <person name="Stanke M."/>
            <person name="Morgenstern B."/>
            <person name="Solovyev V."/>
            <person name="Kosarev P."/>
            <person name="Brown G."/>
            <person name="Chen H.C."/>
            <person name="Ermolaeva O."/>
            <person name="Hlavina W."/>
            <person name="Kapustin Y."/>
            <person name="Kiryutin B."/>
            <person name="Kitts P."/>
            <person name="Maglott D."/>
            <person name="Pruitt K."/>
            <person name="Sapojnikov V."/>
            <person name="Souvorov A."/>
            <person name="Mackey A.J."/>
            <person name="Waterhouse R.M."/>
            <person name="Wyder S."/>
            <person name="Zdobnov E.M."/>
            <person name="Zdobnov E.M."/>
            <person name="Wyder S."/>
            <person name="Kriventseva E.V."/>
            <person name="Kadowaki T."/>
            <person name="Bork P."/>
            <person name="Aranda M."/>
            <person name="Bao R."/>
            <person name="Beermann A."/>
            <person name="Berns N."/>
            <person name="Bolognesi R."/>
            <person name="Bonneton F."/>
            <person name="Bopp D."/>
            <person name="Brown S.J."/>
            <person name="Bucher G."/>
            <person name="Butts T."/>
            <person name="Chaumot A."/>
            <person name="Denell R.E."/>
            <person name="Ferrier D.E."/>
            <person name="Friedrich M."/>
            <person name="Gordon C.M."/>
            <person name="Jindra M."/>
            <person name="Klingler M."/>
            <person name="Lan Q."/>
            <person name="Lattorff H.M."/>
            <person name="Laudet V."/>
            <person name="von Levetsow C."/>
            <person name="Liu Z."/>
            <person name="Lutz R."/>
            <person name="Lynch J.A."/>
            <person name="da Fonseca R.N."/>
            <person name="Posnien N."/>
            <person name="Reuter R."/>
            <person name="Roth S."/>
            <person name="Savard J."/>
            <person name="Schinko J.B."/>
            <person name="Schmitt C."/>
            <person name="Schoppmeier M."/>
            <person name="Schroder R."/>
            <person name="Shippy T.D."/>
            <person name="Simonnet F."/>
            <person name="Marques-Souza H."/>
            <person name="Tautz D."/>
            <person name="Tomoyasu Y."/>
            <person name="Trauner J."/>
            <person name="Van der Zee M."/>
            <person name="Vervoort M."/>
            <person name="Wittkopp N."/>
            <person name="Wimmer E.A."/>
            <person name="Yang X."/>
            <person name="Jones A.K."/>
            <person name="Sattelle D.B."/>
            <person name="Ebert P.R."/>
            <person name="Nelson D."/>
            <person name="Scott J.G."/>
            <person name="Beeman R.W."/>
            <person name="Muthukrishnan S."/>
            <person name="Kramer K.J."/>
            <person name="Arakane Y."/>
            <person name="Beeman R.W."/>
            <person name="Zhu Q."/>
            <person name="Hogenkamp D."/>
            <person name="Dixit R."/>
            <person name="Oppert B."/>
            <person name="Jiang H."/>
            <person name="Zou Z."/>
            <person name="Marshall J."/>
            <person name="Elpidina E."/>
            <person name="Vinokurov K."/>
            <person name="Oppert C."/>
            <person name="Zou Z."/>
            <person name="Evans J."/>
            <person name="Lu Z."/>
            <person name="Zhao P."/>
            <person name="Sumathipala N."/>
            <person name="Altincicek B."/>
            <person name="Vilcinskas A."/>
            <person name="Williams M."/>
            <person name="Hultmark D."/>
            <person name="Hetru C."/>
            <person name="Jiang H."/>
            <person name="Grimmelikhuijzen C.J."/>
            <person name="Hauser F."/>
            <person name="Cazzamali G."/>
            <person name="Williamson M."/>
            <person name="Park Y."/>
            <person name="Li B."/>
            <person name="Tanaka Y."/>
            <person name="Predel R."/>
            <person name="Neupert S."/>
            <person name="Schachtner J."/>
            <person name="Verleyen P."/>
            <person name="Raible F."/>
            <person name="Bork P."/>
            <person name="Friedrich M."/>
            <person name="Walden K.K."/>
            <person name="Robertson H.M."/>
            <person name="Angeli S."/>
            <person name="Foret S."/>
            <person name="Bucher G."/>
            <person name="Schuetz S."/>
            <person name="Maleszka R."/>
            <person name="Wimmer E.A."/>
            <person name="Beeman R.W."/>
            <person name="Lorenzen M."/>
            <person name="Tomoyasu Y."/>
            <person name="Miller S.C."/>
            <person name="Grossmann D."/>
            <person name="Bucher G."/>
        </authorList>
    </citation>
    <scope>NUCLEOTIDE SEQUENCE [LARGE SCALE GENOMIC DNA]</scope>
    <source>
        <strain evidence="5 6">Georgia GA2</strain>
    </source>
</reference>